<dbReference type="GO" id="GO:0005737">
    <property type="term" value="C:cytoplasm"/>
    <property type="evidence" value="ECO:0007669"/>
    <property type="project" value="TreeGrafter"/>
</dbReference>
<evidence type="ECO:0000259" key="2">
    <source>
        <dbReference type="Pfam" id="PF02230"/>
    </source>
</evidence>
<evidence type="ECO:0000313" key="3">
    <source>
        <dbReference type="EMBL" id="OAA34018.1"/>
    </source>
</evidence>
<dbReference type="InterPro" id="IPR003140">
    <property type="entry name" value="PLipase/COase/thioEstase"/>
</dbReference>
<dbReference type="PANTHER" id="PTHR10655:SF63">
    <property type="entry name" value="PHOSPHOLIPASE_CARBOXYLESTERASE_THIOESTERASE DOMAIN-CONTAINING PROTEIN"/>
    <property type="match status" value="1"/>
</dbReference>
<dbReference type="GO" id="GO:0008474">
    <property type="term" value="F:palmitoyl-(protein) hydrolase activity"/>
    <property type="evidence" value="ECO:0007669"/>
    <property type="project" value="TreeGrafter"/>
</dbReference>
<feature type="domain" description="Phospholipase/carboxylesterase/thioesterase" evidence="2">
    <location>
        <begin position="8"/>
        <end position="248"/>
    </location>
</feature>
<organism evidence="3 4">
    <name type="scientific">Cordyceps fumosorosea (strain ARSEF 2679)</name>
    <name type="common">Isaria fumosorosea</name>
    <dbReference type="NCBI Taxonomy" id="1081104"/>
    <lineage>
        <taxon>Eukaryota</taxon>
        <taxon>Fungi</taxon>
        <taxon>Dikarya</taxon>
        <taxon>Ascomycota</taxon>
        <taxon>Pezizomycotina</taxon>
        <taxon>Sordariomycetes</taxon>
        <taxon>Hypocreomycetidae</taxon>
        <taxon>Hypocreales</taxon>
        <taxon>Cordycipitaceae</taxon>
        <taxon>Cordyceps</taxon>
    </lineage>
</organism>
<dbReference type="PANTHER" id="PTHR10655">
    <property type="entry name" value="LYSOPHOSPHOLIPASE-RELATED"/>
    <property type="match status" value="1"/>
</dbReference>
<evidence type="ECO:0000313" key="4">
    <source>
        <dbReference type="Proteomes" id="UP000076744"/>
    </source>
</evidence>
<dbReference type="Gene3D" id="3.40.50.1820">
    <property type="entry name" value="alpha/beta hydrolase"/>
    <property type="match status" value="1"/>
</dbReference>
<sequence length="253" mass="28069">MASPLQLKVIPASAAHTHTVVFLHGRGDNTTNFVAALNHFRDSNGRTLADNFPSFRWVFPQAPTRKCFAIPERWPQWFDVWDPRDFAEREELQLEGLKEVVPQIRDLLANEAATLDGRWDKVIIAGISMGGATSVHTLFNLKVPTPEGRLGAFLGFSARCPFAGRGLEGMRQVLGLTDVPDDNNLLANTPILLEHCVDDPLVRIQNGRGLRDVLTSFGANVTWKEYPDGGHWFNSPSGADDVVAFLRKVLQQS</sequence>
<evidence type="ECO:0000256" key="1">
    <source>
        <dbReference type="ARBA" id="ARBA00006499"/>
    </source>
</evidence>
<dbReference type="OrthoDB" id="2418081at2759"/>
<dbReference type="InterPro" id="IPR029058">
    <property type="entry name" value="AB_hydrolase_fold"/>
</dbReference>
<dbReference type="RefSeq" id="XP_018699176.1">
    <property type="nucleotide sequence ID" value="XM_018853633.1"/>
</dbReference>
<dbReference type="InterPro" id="IPR050565">
    <property type="entry name" value="LYPA1-2/EST-like"/>
</dbReference>
<name>A0A166VTN7_CORFA</name>
<dbReference type="EMBL" id="AZHB01000174">
    <property type="protein sequence ID" value="OAA34018.1"/>
    <property type="molecule type" value="Genomic_DNA"/>
</dbReference>
<accession>A0A166VTN7</accession>
<dbReference type="GeneID" id="30026328"/>
<reference evidence="3 4" key="1">
    <citation type="journal article" date="2016" name="Genome Biol. Evol.">
        <title>Divergent and convergent evolution of fungal pathogenicity.</title>
        <authorList>
            <person name="Shang Y."/>
            <person name="Xiao G."/>
            <person name="Zheng P."/>
            <person name="Cen K."/>
            <person name="Zhan S."/>
            <person name="Wang C."/>
        </authorList>
    </citation>
    <scope>NUCLEOTIDE SEQUENCE [LARGE SCALE GENOMIC DNA]</scope>
    <source>
        <strain evidence="3 4">ARSEF 2679</strain>
    </source>
</reference>
<comment type="caution">
    <text evidence="3">The sequence shown here is derived from an EMBL/GenBank/DDBJ whole genome shotgun (WGS) entry which is preliminary data.</text>
</comment>
<dbReference type="AlphaFoldDB" id="A0A166VTN7"/>
<protein>
    <submittedName>
        <fullName evidence="3">Phospholipase/carboxylesterase</fullName>
    </submittedName>
</protein>
<keyword evidence="4" id="KW-1185">Reference proteome</keyword>
<dbReference type="GO" id="GO:0052689">
    <property type="term" value="F:carboxylic ester hydrolase activity"/>
    <property type="evidence" value="ECO:0007669"/>
    <property type="project" value="TreeGrafter"/>
</dbReference>
<proteinExistence type="inferred from homology"/>
<gene>
    <name evidence="3" type="ORF">ISF_10036</name>
</gene>
<dbReference type="SUPFAM" id="SSF53474">
    <property type="entry name" value="alpha/beta-Hydrolases"/>
    <property type="match status" value="1"/>
</dbReference>
<dbReference type="Pfam" id="PF02230">
    <property type="entry name" value="Abhydrolase_2"/>
    <property type="match status" value="1"/>
</dbReference>
<dbReference type="Proteomes" id="UP000076744">
    <property type="component" value="Unassembled WGS sequence"/>
</dbReference>
<comment type="similarity">
    <text evidence="1">Belongs to the AB hydrolase superfamily. AB hydrolase 2 family.</text>
</comment>
<dbReference type="STRING" id="1081104.A0A166VTN7"/>